<accession>A0A2Z6R9U0</accession>
<reference evidence="1 2" key="1">
    <citation type="submission" date="2017-11" db="EMBL/GenBank/DDBJ databases">
        <title>The genome of Rhizophagus clarus HR1 reveals common genetic basis of auxotrophy among arbuscular mycorrhizal fungi.</title>
        <authorList>
            <person name="Kobayashi Y."/>
        </authorList>
    </citation>
    <scope>NUCLEOTIDE SEQUENCE [LARGE SCALE GENOMIC DNA]</scope>
    <source>
        <strain evidence="1 2">HR1</strain>
    </source>
</reference>
<dbReference type="Proteomes" id="UP000247702">
    <property type="component" value="Unassembled WGS sequence"/>
</dbReference>
<proteinExistence type="predicted"/>
<gene>
    <name evidence="1" type="ORF">RclHR1_33550001</name>
</gene>
<feature type="non-terminal residue" evidence="1">
    <location>
        <position position="1"/>
    </location>
</feature>
<organism evidence="1 2">
    <name type="scientific">Rhizophagus clarus</name>
    <dbReference type="NCBI Taxonomy" id="94130"/>
    <lineage>
        <taxon>Eukaryota</taxon>
        <taxon>Fungi</taxon>
        <taxon>Fungi incertae sedis</taxon>
        <taxon>Mucoromycota</taxon>
        <taxon>Glomeromycotina</taxon>
        <taxon>Glomeromycetes</taxon>
        <taxon>Glomerales</taxon>
        <taxon>Glomeraceae</taxon>
        <taxon>Rhizophagus</taxon>
    </lineage>
</organism>
<sequence>KRKFDDNQIENKLNEDNIIKRTKLTEKEDNDYITREFELDIDMNISDERYTTHEINFDI</sequence>
<keyword evidence="2" id="KW-1185">Reference proteome</keyword>
<dbReference type="EMBL" id="BEXD01002619">
    <property type="protein sequence ID" value="GBB98893.1"/>
    <property type="molecule type" value="Genomic_DNA"/>
</dbReference>
<dbReference type="STRING" id="94130.A0A2Z6R9U0"/>
<evidence type="ECO:0000313" key="2">
    <source>
        <dbReference type="Proteomes" id="UP000247702"/>
    </source>
</evidence>
<comment type="caution">
    <text evidence="1">The sequence shown here is derived from an EMBL/GenBank/DDBJ whole genome shotgun (WGS) entry which is preliminary data.</text>
</comment>
<protein>
    <submittedName>
        <fullName evidence="1">Uncharacterized protein</fullName>
    </submittedName>
</protein>
<evidence type="ECO:0000313" key="1">
    <source>
        <dbReference type="EMBL" id="GBB98893.1"/>
    </source>
</evidence>
<name>A0A2Z6R9U0_9GLOM</name>
<dbReference type="AlphaFoldDB" id="A0A2Z6R9U0"/>